<evidence type="ECO:0000256" key="2">
    <source>
        <dbReference type="ARBA" id="ARBA00023134"/>
    </source>
</evidence>
<evidence type="ECO:0000313" key="5">
    <source>
        <dbReference type="Proteomes" id="UP001385951"/>
    </source>
</evidence>
<dbReference type="Pfam" id="PF00071">
    <property type="entry name" value="Ras"/>
    <property type="match status" value="1"/>
</dbReference>
<feature type="compositionally biased region" description="Polar residues" evidence="3">
    <location>
        <begin position="54"/>
        <end position="65"/>
    </location>
</feature>
<dbReference type="PANTHER" id="PTHR24072">
    <property type="entry name" value="RHO FAMILY GTPASE"/>
    <property type="match status" value="1"/>
</dbReference>
<organism evidence="4 5">
    <name type="scientific">Cerrena zonata</name>
    <dbReference type="NCBI Taxonomy" id="2478898"/>
    <lineage>
        <taxon>Eukaryota</taxon>
        <taxon>Fungi</taxon>
        <taxon>Dikarya</taxon>
        <taxon>Basidiomycota</taxon>
        <taxon>Agaricomycotina</taxon>
        <taxon>Agaricomycetes</taxon>
        <taxon>Polyporales</taxon>
        <taxon>Cerrenaceae</taxon>
        <taxon>Cerrena</taxon>
    </lineage>
</organism>
<evidence type="ECO:0000313" key="4">
    <source>
        <dbReference type="EMBL" id="KAK7679806.1"/>
    </source>
</evidence>
<evidence type="ECO:0000256" key="1">
    <source>
        <dbReference type="ARBA" id="ARBA00022741"/>
    </source>
</evidence>
<dbReference type="Proteomes" id="UP001385951">
    <property type="component" value="Unassembled WGS sequence"/>
</dbReference>
<dbReference type="EMBL" id="JASBNA010000055">
    <property type="protein sequence ID" value="KAK7679806.1"/>
    <property type="molecule type" value="Genomic_DNA"/>
</dbReference>
<dbReference type="GO" id="GO:0003924">
    <property type="term" value="F:GTPase activity"/>
    <property type="evidence" value="ECO:0007669"/>
    <property type="project" value="InterPro"/>
</dbReference>
<dbReference type="Gene3D" id="3.40.50.300">
    <property type="entry name" value="P-loop containing nucleotide triphosphate hydrolases"/>
    <property type="match status" value="1"/>
</dbReference>
<dbReference type="GO" id="GO:0005525">
    <property type="term" value="F:GTP binding"/>
    <property type="evidence" value="ECO:0007669"/>
    <property type="project" value="UniProtKB-KW"/>
</dbReference>
<protein>
    <submittedName>
        <fullName evidence="4">Rho GTPase</fullName>
    </submittedName>
</protein>
<dbReference type="AlphaFoldDB" id="A0AAW0FGU3"/>
<gene>
    <name evidence="4" type="primary">CDC42_3</name>
    <name evidence="4" type="ORF">QCA50_017132</name>
</gene>
<dbReference type="SUPFAM" id="SSF52540">
    <property type="entry name" value="P-loop containing nucleoside triphosphate hydrolases"/>
    <property type="match status" value="1"/>
</dbReference>
<dbReference type="InterPro" id="IPR027417">
    <property type="entry name" value="P-loop_NTPase"/>
</dbReference>
<evidence type="ECO:0000256" key="3">
    <source>
        <dbReference type="SAM" id="MobiDB-lite"/>
    </source>
</evidence>
<reference evidence="4 5" key="1">
    <citation type="submission" date="2022-09" db="EMBL/GenBank/DDBJ databases">
        <authorList>
            <person name="Palmer J.M."/>
        </authorList>
    </citation>
    <scope>NUCLEOTIDE SEQUENCE [LARGE SCALE GENOMIC DNA]</scope>
    <source>
        <strain evidence="4 5">DSM 7382</strain>
    </source>
</reference>
<keyword evidence="5" id="KW-1185">Reference proteome</keyword>
<sequence length="72" mass="8091">MQTIKCVVVGDGAVGKTFFDNYAVTVMIGDEPFTLGLFDTAGQEDYDRLRPLSYPSTDFNHNSSQRKSDEYM</sequence>
<feature type="region of interest" description="Disordered" evidence="3">
    <location>
        <begin position="52"/>
        <end position="72"/>
    </location>
</feature>
<dbReference type="InterPro" id="IPR003578">
    <property type="entry name" value="Small_GTPase_Rho"/>
</dbReference>
<name>A0AAW0FGU3_9APHY</name>
<dbReference type="InterPro" id="IPR001806">
    <property type="entry name" value="Small_GTPase"/>
</dbReference>
<dbReference type="GO" id="GO:0007264">
    <property type="term" value="P:small GTPase-mediated signal transduction"/>
    <property type="evidence" value="ECO:0007669"/>
    <property type="project" value="InterPro"/>
</dbReference>
<comment type="caution">
    <text evidence="4">The sequence shown here is derived from an EMBL/GenBank/DDBJ whole genome shotgun (WGS) entry which is preliminary data.</text>
</comment>
<dbReference type="SMART" id="SM00174">
    <property type="entry name" value="RHO"/>
    <property type="match status" value="1"/>
</dbReference>
<accession>A0AAW0FGU3</accession>
<keyword evidence="2" id="KW-0342">GTP-binding</keyword>
<keyword evidence="1" id="KW-0547">Nucleotide-binding</keyword>
<proteinExistence type="predicted"/>